<evidence type="ECO:0000259" key="2">
    <source>
        <dbReference type="Pfam" id="PF03756"/>
    </source>
</evidence>
<sequence length="331" mass="36789">MNVHAFRKQDGDSIRSDRDTRLSPGDTSWLTPLTTTVPREYVHRASLAEVFLTRCTRIHETRFLLTGQWPRAHTFFLSPDGRRHDPMQIAETMRQVGLHLAHAEFDVPLGHHFIMWDMSFVSRVEHLGVGRTPTDLDVEATCVDVVRRRGKLVEFRLVITIERDGHLVANGGGRFTCITEAMYRRLRRSAPATTAHQAASHQPAPLPPSDFGRTAPRDVVLAPGGAPNRWRLNADTSHPILFDHEGDHVPGMVLLESARQAACALLPPGSTLIPATVSTEFRRYVEFTSPCWIEASGLAVTGSGTFHALITGRQDDDEVFTARISGPVVQD</sequence>
<dbReference type="Proteomes" id="UP000516422">
    <property type="component" value="Plasmid pSGRIFU1"/>
</dbReference>
<proteinExistence type="predicted"/>
<dbReference type="InterPro" id="IPR047757">
    <property type="entry name" value="AfsA-like"/>
</dbReference>
<dbReference type="GO" id="GO:0016740">
    <property type="term" value="F:transferase activity"/>
    <property type="evidence" value="ECO:0007669"/>
    <property type="project" value="InterPro"/>
</dbReference>
<dbReference type="EMBL" id="CP051007">
    <property type="protein sequence ID" value="QNT98187.1"/>
    <property type="molecule type" value="Genomic_DNA"/>
</dbReference>
<evidence type="ECO:0000313" key="4">
    <source>
        <dbReference type="Proteomes" id="UP000516422"/>
    </source>
</evidence>
<dbReference type="KEGG" id="sgf:HEP81_07959"/>
<gene>
    <name evidence="3" type="ORF">HEP81_07959</name>
</gene>
<feature type="compositionally biased region" description="Basic and acidic residues" evidence="1">
    <location>
        <begin position="7"/>
        <end position="21"/>
    </location>
</feature>
<organism evidence="3 4">
    <name type="scientific">Streptomyces griseofuscus</name>
    <dbReference type="NCBI Taxonomy" id="146922"/>
    <lineage>
        <taxon>Bacteria</taxon>
        <taxon>Bacillati</taxon>
        <taxon>Actinomycetota</taxon>
        <taxon>Actinomycetes</taxon>
        <taxon>Kitasatosporales</taxon>
        <taxon>Streptomycetaceae</taxon>
        <taxon>Streptomyces</taxon>
    </lineage>
</organism>
<protein>
    <submittedName>
        <fullName evidence="3">ScbA protein</fullName>
    </submittedName>
</protein>
<feature type="compositionally biased region" description="Polar residues" evidence="1">
    <location>
        <begin position="191"/>
        <end position="200"/>
    </location>
</feature>
<geneLocation type="plasmid" evidence="3 4">
    <name>pSGRIFU1</name>
</geneLocation>
<evidence type="ECO:0000256" key="1">
    <source>
        <dbReference type="SAM" id="MobiDB-lite"/>
    </source>
</evidence>
<evidence type="ECO:0000313" key="3">
    <source>
        <dbReference type="EMBL" id="QNT98187.1"/>
    </source>
</evidence>
<feature type="region of interest" description="Disordered" evidence="1">
    <location>
        <begin position="189"/>
        <end position="217"/>
    </location>
</feature>
<reference evidence="3 4" key="1">
    <citation type="submission" date="2020-04" db="EMBL/GenBank/DDBJ databases">
        <title>Characterization and engineering of Streptomyces griseofuscus DSM40191 as a potential heterologous host for expression of BGCs.</title>
        <authorList>
            <person name="Gren T."/>
            <person name="Whitford C.M."/>
            <person name="Mohite O.S."/>
            <person name="Joergensen T.S."/>
            <person name="Nielsen J.B."/>
            <person name="Lee S.Y."/>
            <person name="Weber T."/>
        </authorList>
    </citation>
    <scope>NUCLEOTIDE SEQUENCE [LARGE SCALE GENOMIC DNA]</scope>
    <source>
        <strain evidence="3 4">DSM 40191</strain>
        <plasmid evidence="3 4">pSGRIFU1</plasmid>
    </source>
</reference>
<accession>A0A7H1QD07</accession>
<dbReference type="RefSeq" id="WP_011113166.1">
    <property type="nucleotide sequence ID" value="NZ_CP051007.1"/>
</dbReference>
<dbReference type="InterPro" id="IPR005509">
    <property type="entry name" value="AfsA_hotdog_dom"/>
</dbReference>
<feature type="domain" description="A-factor biosynthesis hotdog" evidence="2">
    <location>
        <begin position="228"/>
        <end position="303"/>
    </location>
</feature>
<dbReference type="AlphaFoldDB" id="A0A7H1QD07"/>
<keyword evidence="3" id="KW-0614">Plasmid</keyword>
<feature type="domain" description="A-factor biosynthesis hotdog" evidence="2">
    <location>
        <begin position="41"/>
        <end position="177"/>
    </location>
</feature>
<name>A0A7H1QD07_9ACTN</name>
<dbReference type="GeneID" id="91467445"/>
<dbReference type="Pfam" id="PF03756">
    <property type="entry name" value="AfsA"/>
    <property type="match status" value="2"/>
</dbReference>
<feature type="region of interest" description="Disordered" evidence="1">
    <location>
        <begin position="1"/>
        <end position="29"/>
    </location>
</feature>
<dbReference type="NCBIfam" id="NF041195">
    <property type="entry name" value="ScbA_BarX_GamBu"/>
    <property type="match status" value="1"/>
</dbReference>